<evidence type="ECO:0000313" key="2">
    <source>
        <dbReference type="Proteomes" id="UP001553843"/>
    </source>
</evidence>
<accession>A0ABV3M388</accession>
<dbReference type="Proteomes" id="UP001553843">
    <property type="component" value="Unassembled WGS sequence"/>
</dbReference>
<evidence type="ECO:0000313" key="1">
    <source>
        <dbReference type="EMBL" id="MEW2365995.1"/>
    </source>
</evidence>
<keyword evidence="2" id="KW-1185">Reference proteome</keyword>
<sequence>MRKLRKLRPGLHYAPVQSGVYFGSARGQFVLRGPQALFGVADVCVPALEDGATEDDLVAALGTDRARPVVQLLLKTFEGHGLLLDPARFTAQPPSAEERRRHAGALAELETVSDDPYRHFATLRAATVVLCGPPEAVEPAARGLARAGVGRLVLAVPDPRAVEATARRLGAATYELTGAPTDGPLPLGGEADAYVLCHAVAGENAENTKTTKTTESTDAWAARLAQLPPGRPVVPVAFAEAFTLVGPVLDGPVAALHRTALHRRAADWAAAEPAVPVTRPVGDALAGALAGRAVFHALTTGADPGEAYIVHGDEPAADRLDTPAHPNGPDARRHALTDVPAEPAPTAEATAEAVESLARPWTGLYSLPTAYDLPQLPVALAEARPCSGGTRAVVGRGANQQQAALQAALAVLRATVSDAVPESLSEGVSEGVAAAGTTAERWLLDGALRLLATRTEPAARPVDFDTLGAHPRGLWRVLADYEGVDPDVELHELPGLSWPLARVRTQDGVPLSAAWGPDADHAVADALADALARVRTRAARGTDLVGDGPATDALESAESSAVAALRAEVTAYAAATGLEFTGRPAGRDPVLGDLPFRHGRVSAA</sequence>
<name>A0ABV3M388_9ACTN</name>
<dbReference type="EMBL" id="JBEYRS010000014">
    <property type="protein sequence ID" value="MEW2365995.1"/>
    <property type="molecule type" value="Genomic_DNA"/>
</dbReference>
<proteinExistence type="predicted"/>
<organism evidence="1 2">
    <name type="scientific">Streptomyces huasconensis</name>
    <dbReference type="NCBI Taxonomy" id="1854574"/>
    <lineage>
        <taxon>Bacteria</taxon>
        <taxon>Bacillati</taxon>
        <taxon>Actinomycetota</taxon>
        <taxon>Actinomycetes</taxon>
        <taxon>Kitasatosporales</taxon>
        <taxon>Streptomycetaceae</taxon>
        <taxon>Streptomyces</taxon>
    </lineage>
</organism>
<evidence type="ECO:0008006" key="3">
    <source>
        <dbReference type="Google" id="ProtNLM"/>
    </source>
</evidence>
<protein>
    <recommendedName>
        <fullName evidence="3">YcaO domain-containing protein</fullName>
    </recommendedName>
</protein>
<gene>
    <name evidence="1" type="ORF">AB0887_29125</name>
</gene>
<reference evidence="1 2" key="1">
    <citation type="submission" date="2024-06" db="EMBL/GenBank/DDBJ databases">
        <title>The Natural Products Discovery Center: Release of the First 8490 Sequenced Strains for Exploring Actinobacteria Biosynthetic Diversity.</title>
        <authorList>
            <person name="Kalkreuter E."/>
            <person name="Kautsar S.A."/>
            <person name="Yang D."/>
            <person name="Bader C.D."/>
            <person name="Teijaro C.N."/>
            <person name="Fluegel L."/>
            <person name="Davis C.M."/>
            <person name="Simpson J.R."/>
            <person name="Lauterbach L."/>
            <person name="Steele A.D."/>
            <person name="Gui C."/>
            <person name="Meng S."/>
            <person name="Li G."/>
            <person name="Viehrig K."/>
            <person name="Ye F."/>
            <person name="Su P."/>
            <person name="Kiefer A.F."/>
            <person name="Nichols A."/>
            <person name="Cepeda A.J."/>
            <person name="Yan W."/>
            <person name="Fan B."/>
            <person name="Jiang Y."/>
            <person name="Adhikari A."/>
            <person name="Zheng C.-J."/>
            <person name="Schuster L."/>
            <person name="Cowan T.M."/>
            <person name="Smanski M.J."/>
            <person name="Chevrette M.G."/>
            <person name="De Carvalho L.P.S."/>
            <person name="Shen B."/>
        </authorList>
    </citation>
    <scope>NUCLEOTIDE SEQUENCE [LARGE SCALE GENOMIC DNA]</scope>
    <source>
        <strain evidence="1 2">NPDC047833</strain>
    </source>
</reference>
<dbReference type="RefSeq" id="WP_359782786.1">
    <property type="nucleotide sequence ID" value="NZ_JBEYRR010000012.1"/>
</dbReference>
<comment type="caution">
    <text evidence="1">The sequence shown here is derived from an EMBL/GenBank/DDBJ whole genome shotgun (WGS) entry which is preliminary data.</text>
</comment>